<gene>
    <name evidence="2" type="ORF">GCM10010517_27370</name>
</gene>
<name>A0ABP6IC19_9ACTN</name>
<evidence type="ECO:0000256" key="1">
    <source>
        <dbReference type="SAM" id="MobiDB-lite"/>
    </source>
</evidence>
<feature type="region of interest" description="Disordered" evidence="1">
    <location>
        <begin position="1"/>
        <end position="26"/>
    </location>
</feature>
<feature type="compositionally biased region" description="Basic and acidic residues" evidence="1">
    <location>
        <begin position="8"/>
        <end position="23"/>
    </location>
</feature>
<keyword evidence="3" id="KW-1185">Reference proteome</keyword>
<reference evidence="3" key="1">
    <citation type="journal article" date="2019" name="Int. J. Syst. Evol. Microbiol.">
        <title>The Global Catalogue of Microorganisms (GCM) 10K type strain sequencing project: providing services to taxonomists for standard genome sequencing and annotation.</title>
        <authorList>
            <consortium name="The Broad Institute Genomics Platform"/>
            <consortium name="The Broad Institute Genome Sequencing Center for Infectious Disease"/>
            <person name="Wu L."/>
            <person name="Ma J."/>
        </authorList>
    </citation>
    <scope>NUCLEOTIDE SEQUENCE [LARGE SCALE GENOMIC DNA]</scope>
    <source>
        <strain evidence="3">JCM 6242</strain>
    </source>
</reference>
<accession>A0ABP6IC19</accession>
<dbReference type="Proteomes" id="UP001500831">
    <property type="component" value="Unassembled WGS sequence"/>
</dbReference>
<evidence type="ECO:0000313" key="3">
    <source>
        <dbReference type="Proteomes" id="UP001500831"/>
    </source>
</evidence>
<organism evidence="2 3">
    <name type="scientific">Streptosporangium fragile</name>
    <dbReference type="NCBI Taxonomy" id="46186"/>
    <lineage>
        <taxon>Bacteria</taxon>
        <taxon>Bacillati</taxon>
        <taxon>Actinomycetota</taxon>
        <taxon>Actinomycetes</taxon>
        <taxon>Streptosporangiales</taxon>
        <taxon>Streptosporangiaceae</taxon>
        <taxon>Streptosporangium</taxon>
    </lineage>
</organism>
<dbReference type="EMBL" id="BAAAVI010000016">
    <property type="protein sequence ID" value="GAA2867726.1"/>
    <property type="molecule type" value="Genomic_DNA"/>
</dbReference>
<evidence type="ECO:0000313" key="2">
    <source>
        <dbReference type="EMBL" id="GAA2867726.1"/>
    </source>
</evidence>
<protein>
    <submittedName>
        <fullName evidence="2">Uncharacterized protein</fullName>
    </submittedName>
</protein>
<sequence length="59" mass="6392">MGGSKGPGLREPERAAGRPERTGWDPVTGEVTVRVVWHSTRLHGDPAAFRVRRAGSPMV</sequence>
<comment type="caution">
    <text evidence="2">The sequence shown here is derived from an EMBL/GenBank/DDBJ whole genome shotgun (WGS) entry which is preliminary data.</text>
</comment>
<proteinExistence type="predicted"/>